<feature type="signal peptide" evidence="2">
    <location>
        <begin position="1"/>
        <end position="18"/>
    </location>
</feature>
<evidence type="ECO:0000313" key="4">
    <source>
        <dbReference type="Proteomes" id="UP000035368"/>
    </source>
</evidence>
<gene>
    <name evidence="3" type="ORF">CEPID_09495</name>
</gene>
<keyword evidence="2" id="KW-0732">Signal</keyword>
<evidence type="ECO:0000313" key="3">
    <source>
        <dbReference type="EMBL" id="AKK03744.1"/>
    </source>
</evidence>
<dbReference type="PROSITE" id="PS51257">
    <property type="entry name" value="PROKAR_LIPOPROTEIN"/>
    <property type="match status" value="1"/>
</dbReference>
<organism evidence="3 4">
    <name type="scientific">Corynebacterium epidermidicanis</name>
    <dbReference type="NCBI Taxonomy" id="1050174"/>
    <lineage>
        <taxon>Bacteria</taxon>
        <taxon>Bacillati</taxon>
        <taxon>Actinomycetota</taxon>
        <taxon>Actinomycetes</taxon>
        <taxon>Mycobacteriales</taxon>
        <taxon>Corynebacteriaceae</taxon>
        <taxon>Corynebacterium</taxon>
    </lineage>
</organism>
<dbReference type="KEGG" id="cei:CEPID_09495"/>
<reference evidence="3 4" key="1">
    <citation type="submission" date="2015-05" db="EMBL/GenBank/DDBJ databases">
        <title>Complete genome sequence of Corynebacterium epidermidicanis DSM 45586, isolated from the skin of a dog suffering from pruritus.</title>
        <authorList>
            <person name="Ruckert C."/>
            <person name="Albersmeier A."/>
            <person name="Winkler A."/>
            <person name="Tauch A."/>
        </authorList>
    </citation>
    <scope>NUCLEOTIDE SEQUENCE [LARGE SCALE GENOMIC DNA]</scope>
    <source>
        <strain evidence="3 4">DSM 45586</strain>
    </source>
</reference>
<evidence type="ECO:0008006" key="5">
    <source>
        <dbReference type="Google" id="ProtNLM"/>
    </source>
</evidence>
<accession>A0A0G3GRJ7</accession>
<evidence type="ECO:0000256" key="2">
    <source>
        <dbReference type="SAM" id="SignalP"/>
    </source>
</evidence>
<feature type="region of interest" description="Disordered" evidence="1">
    <location>
        <begin position="216"/>
        <end position="244"/>
    </location>
</feature>
<name>A0A0G3GRJ7_9CORY</name>
<sequence>MRRYAALFALVASTSALVSGCGSIGETPKNSGKTTVVVIQQEGAVGEAGAIDQGLVAEYNKVLDNPGSYEFNKTDNFTPAGTYSYAVFDITGDNVPELMLKADVKDYYAPVTVFSRGADGTVTNTKDVVISGVASAGGGRASVFAAGSGKGIYQALWDSRNPDAAVQAYELDGQNLTKQGQESKILLSTLPDDEHQQITWVPANDRSGVQALRTPLASTKDPQGNMGNAPAGLGQPHGNAAPSGTCGSAGGFGVDADGSTTSCEFAKSIAEAVSSSQTKTGIFAVQASSPITGQSYTMNCSESSGTTVCRGGNNAVVTLKTAGSANSPKQTAGSVVLEGTVVLKHPSELMNGKPTPNGEPESNEYILLWFDTPREVTGQKSGTPNGTTTNQTYGVSLGKKESFKYGSPSDSTGPWRQYVGKRIRITTTTEALWYQSDAGMPLSAVRLDNKGSFTVETLP</sequence>
<dbReference type="STRING" id="1050174.CEPID_09495"/>
<keyword evidence="4" id="KW-1185">Reference proteome</keyword>
<protein>
    <recommendedName>
        <fullName evidence="5">Lipoprotein</fullName>
    </recommendedName>
</protein>
<dbReference type="RefSeq" id="WP_052843482.1">
    <property type="nucleotide sequence ID" value="NZ_CP011541.1"/>
</dbReference>
<dbReference type="OrthoDB" id="4426122at2"/>
<dbReference type="Proteomes" id="UP000035368">
    <property type="component" value="Chromosome"/>
</dbReference>
<dbReference type="EMBL" id="CP011541">
    <property type="protein sequence ID" value="AKK03744.1"/>
    <property type="molecule type" value="Genomic_DNA"/>
</dbReference>
<evidence type="ECO:0000256" key="1">
    <source>
        <dbReference type="SAM" id="MobiDB-lite"/>
    </source>
</evidence>
<proteinExistence type="predicted"/>
<feature type="chain" id="PRO_5039069157" description="Lipoprotein" evidence="2">
    <location>
        <begin position="19"/>
        <end position="459"/>
    </location>
</feature>
<dbReference type="PATRIC" id="fig|1050174.4.peg.1915"/>
<dbReference type="AlphaFoldDB" id="A0A0G3GRJ7"/>
<feature type="compositionally biased region" description="Polar residues" evidence="1">
    <location>
        <begin position="216"/>
        <end position="226"/>
    </location>
</feature>